<evidence type="ECO:0000256" key="2">
    <source>
        <dbReference type="ARBA" id="ARBA00022741"/>
    </source>
</evidence>
<keyword evidence="1" id="KW-0677">Repeat</keyword>
<dbReference type="PRINTS" id="PR00364">
    <property type="entry name" value="DISEASERSIST"/>
</dbReference>
<keyword evidence="3" id="KW-0611">Plant defense</keyword>
<protein>
    <submittedName>
        <fullName evidence="7">NBS-LRR type protein</fullName>
    </submittedName>
</protein>
<organism evidence="7">
    <name type="scientific">Fragaria nilgerrensis</name>
    <dbReference type="NCBI Taxonomy" id="64941"/>
    <lineage>
        <taxon>Eukaryota</taxon>
        <taxon>Viridiplantae</taxon>
        <taxon>Streptophyta</taxon>
        <taxon>Embryophyta</taxon>
        <taxon>Tracheophyta</taxon>
        <taxon>Spermatophyta</taxon>
        <taxon>Magnoliopsida</taxon>
        <taxon>eudicotyledons</taxon>
        <taxon>Gunneridae</taxon>
        <taxon>Pentapetalae</taxon>
        <taxon>rosids</taxon>
        <taxon>fabids</taxon>
        <taxon>Rosales</taxon>
        <taxon>Rosaceae</taxon>
        <taxon>Rosoideae</taxon>
        <taxon>Potentilleae</taxon>
        <taxon>Fragariinae</taxon>
        <taxon>Fragaria</taxon>
    </lineage>
</organism>
<keyword evidence="4" id="KW-0067">ATP-binding</keyword>
<proteinExistence type="evidence at transcript level"/>
<dbReference type="AlphaFoldDB" id="A0A6H0YXM1"/>
<dbReference type="InterPro" id="IPR002182">
    <property type="entry name" value="NB-ARC"/>
</dbReference>
<dbReference type="GO" id="GO:0006952">
    <property type="term" value="P:defense response"/>
    <property type="evidence" value="ECO:0007669"/>
    <property type="project" value="UniProtKB-KW"/>
</dbReference>
<dbReference type="Pfam" id="PF18052">
    <property type="entry name" value="Rx_N"/>
    <property type="match status" value="1"/>
</dbReference>
<accession>A0A6H0YXM1</accession>
<dbReference type="GO" id="GO:0005524">
    <property type="term" value="F:ATP binding"/>
    <property type="evidence" value="ECO:0007669"/>
    <property type="project" value="UniProtKB-KW"/>
</dbReference>
<dbReference type="GO" id="GO:0043531">
    <property type="term" value="F:ADP binding"/>
    <property type="evidence" value="ECO:0007669"/>
    <property type="project" value="InterPro"/>
</dbReference>
<feature type="domain" description="Disease resistance N-terminal" evidence="6">
    <location>
        <begin position="10"/>
        <end position="94"/>
    </location>
</feature>
<evidence type="ECO:0000256" key="4">
    <source>
        <dbReference type="ARBA" id="ARBA00022840"/>
    </source>
</evidence>
<dbReference type="Gene3D" id="3.40.50.300">
    <property type="entry name" value="P-loop containing nucleotide triphosphate hydrolases"/>
    <property type="match status" value="1"/>
</dbReference>
<dbReference type="PANTHER" id="PTHR36766">
    <property type="entry name" value="PLANT BROAD-SPECTRUM MILDEW RESISTANCE PROTEIN RPW8"/>
    <property type="match status" value="1"/>
</dbReference>
<feature type="domain" description="NB-ARC" evidence="5">
    <location>
        <begin position="194"/>
        <end position="292"/>
    </location>
</feature>
<evidence type="ECO:0000259" key="6">
    <source>
        <dbReference type="Pfam" id="PF18052"/>
    </source>
</evidence>
<reference evidence="7" key="1">
    <citation type="submission" date="2019-07" db="EMBL/GenBank/DDBJ databases">
        <title>Cloning and expression analysis of FnCN gene and promoter from Wild Fragaria nilgerrensis Schidl.</title>
        <authorList>
            <person name="Wen Z."/>
            <person name="Hu Y."/>
        </authorList>
    </citation>
    <scope>NUCLEOTIDE SEQUENCE</scope>
</reference>
<dbReference type="Gene3D" id="1.20.5.4130">
    <property type="match status" value="1"/>
</dbReference>
<dbReference type="EMBL" id="MN240290">
    <property type="protein sequence ID" value="QIX12236.1"/>
    <property type="molecule type" value="mRNA"/>
</dbReference>
<evidence type="ECO:0000259" key="5">
    <source>
        <dbReference type="Pfam" id="PF00931"/>
    </source>
</evidence>
<dbReference type="Pfam" id="PF00931">
    <property type="entry name" value="NB-ARC"/>
    <property type="match status" value="1"/>
</dbReference>
<evidence type="ECO:0000256" key="3">
    <source>
        <dbReference type="ARBA" id="ARBA00022821"/>
    </source>
</evidence>
<dbReference type="PANTHER" id="PTHR36766:SF61">
    <property type="entry name" value="NB-ARC DOMAIN DISEASE RESISTANCE PROTEIN"/>
    <property type="match status" value="1"/>
</dbReference>
<evidence type="ECO:0000313" key="7">
    <source>
        <dbReference type="EMBL" id="QIX12236.1"/>
    </source>
</evidence>
<keyword evidence="2" id="KW-0547">Nucleotide-binding</keyword>
<dbReference type="SUPFAM" id="SSF52540">
    <property type="entry name" value="P-loop containing nucleoside triphosphate hydrolases"/>
    <property type="match status" value="1"/>
</dbReference>
<name>A0A6H0YXM1_9ROSA</name>
<gene>
    <name evidence="7" type="primary">CN</name>
</gene>
<evidence type="ECO:0000256" key="1">
    <source>
        <dbReference type="ARBA" id="ARBA00022737"/>
    </source>
</evidence>
<dbReference type="InterPro" id="IPR027417">
    <property type="entry name" value="P-loop_NTPase"/>
</dbReference>
<sequence>MEFAAIIAENILGRLASHASQEVSLAWGAQLELTKLTNTLSTINLVLQDAEKKQVKNLLITDWLGKLKDVCYDVDDVLDELEFRKLRKKVLANNHGRVKGQVRHFFSRWNPTVFNFNMGHKVKEIRERLVEIDNEKRQFALVEVPKIAEDHSAPQGMQYNQREADSLVEASEVIGRDDDKELIFSHLLHNTDISNEENVSVISILGLGGLGKTTLAKLVYNDSVVEENFEVKMWVCVSENFEVKSLILKIINAATDQKCEDESLDRMKRRLQDTLRGRKYLLVLDDVWDTESVGVTPEKWLGIKSLLCVG</sequence>
<dbReference type="InterPro" id="IPR041118">
    <property type="entry name" value="Rx_N"/>
</dbReference>